<gene>
    <name evidence="1" type="ORF">CRENBAI_019342</name>
</gene>
<comment type="caution">
    <text evidence="1">The sequence shown here is derived from an EMBL/GenBank/DDBJ whole genome shotgun (WGS) entry which is preliminary data.</text>
</comment>
<reference evidence="1 2" key="1">
    <citation type="submission" date="2021-06" db="EMBL/GenBank/DDBJ databases">
        <authorList>
            <person name="Palmer J.M."/>
        </authorList>
    </citation>
    <scope>NUCLEOTIDE SEQUENCE [LARGE SCALE GENOMIC DNA]</scope>
    <source>
        <strain evidence="1 2">MEX-2019</strain>
        <tissue evidence="1">Muscle</tissue>
    </source>
</reference>
<dbReference type="Proteomes" id="UP001311232">
    <property type="component" value="Unassembled WGS sequence"/>
</dbReference>
<name>A0AAV9SP93_9TELE</name>
<evidence type="ECO:0000313" key="1">
    <source>
        <dbReference type="EMBL" id="KAK5623130.1"/>
    </source>
</evidence>
<dbReference type="AlphaFoldDB" id="A0AAV9SP93"/>
<sequence>MWLSSSRNQVLPPCIVLDLKSRRRMQLKTNFRSLFHSWQFKAPHYQHSSKKPVYPPTLSSSSLLLSTPSPSGYPLQTTHPPWHSSSIPTMALLTCSLRIPMDQDYQFILLCFNKLQLLNF</sequence>
<organism evidence="1 2">
    <name type="scientific">Crenichthys baileyi</name>
    <name type="common">White River springfish</name>
    <dbReference type="NCBI Taxonomy" id="28760"/>
    <lineage>
        <taxon>Eukaryota</taxon>
        <taxon>Metazoa</taxon>
        <taxon>Chordata</taxon>
        <taxon>Craniata</taxon>
        <taxon>Vertebrata</taxon>
        <taxon>Euteleostomi</taxon>
        <taxon>Actinopterygii</taxon>
        <taxon>Neopterygii</taxon>
        <taxon>Teleostei</taxon>
        <taxon>Neoteleostei</taxon>
        <taxon>Acanthomorphata</taxon>
        <taxon>Ovalentaria</taxon>
        <taxon>Atherinomorphae</taxon>
        <taxon>Cyprinodontiformes</taxon>
        <taxon>Goodeidae</taxon>
        <taxon>Crenichthys</taxon>
    </lineage>
</organism>
<keyword evidence="2" id="KW-1185">Reference proteome</keyword>
<evidence type="ECO:0000313" key="2">
    <source>
        <dbReference type="Proteomes" id="UP001311232"/>
    </source>
</evidence>
<protein>
    <submittedName>
        <fullName evidence="1">Uncharacterized protein</fullName>
    </submittedName>
</protein>
<accession>A0AAV9SP93</accession>
<proteinExistence type="predicted"/>
<dbReference type="EMBL" id="JAHHUM010000049">
    <property type="protein sequence ID" value="KAK5623130.1"/>
    <property type="molecule type" value="Genomic_DNA"/>
</dbReference>